<dbReference type="AlphaFoldDB" id="A0A5E4QFY2"/>
<evidence type="ECO:0000256" key="1">
    <source>
        <dbReference type="SAM" id="MobiDB-lite"/>
    </source>
</evidence>
<feature type="region of interest" description="Disordered" evidence="1">
    <location>
        <begin position="1"/>
        <end position="26"/>
    </location>
</feature>
<gene>
    <name evidence="2" type="ORF">LSINAPIS_LOCUS8157</name>
</gene>
<proteinExistence type="predicted"/>
<sequence length="84" mass="9426">MSVRHVQISVQAASGGRRAEAEAAPRNYVKPASPHVCLLEKSKATYTIRSLSTFLGEKHAQRREQTDQKKLIQLLYEDPPLNPL</sequence>
<name>A0A5E4QFY2_9NEOP</name>
<evidence type="ECO:0000313" key="3">
    <source>
        <dbReference type="Proteomes" id="UP000324832"/>
    </source>
</evidence>
<protein>
    <submittedName>
        <fullName evidence="2">Uncharacterized protein</fullName>
    </submittedName>
</protein>
<evidence type="ECO:0000313" key="2">
    <source>
        <dbReference type="EMBL" id="VVC96710.1"/>
    </source>
</evidence>
<dbReference type="Proteomes" id="UP000324832">
    <property type="component" value="Unassembled WGS sequence"/>
</dbReference>
<accession>A0A5E4QFY2</accession>
<organism evidence="2 3">
    <name type="scientific">Leptidea sinapis</name>
    <dbReference type="NCBI Taxonomy" id="189913"/>
    <lineage>
        <taxon>Eukaryota</taxon>
        <taxon>Metazoa</taxon>
        <taxon>Ecdysozoa</taxon>
        <taxon>Arthropoda</taxon>
        <taxon>Hexapoda</taxon>
        <taxon>Insecta</taxon>
        <taxon>Pterygota</taxon>
        <taxon>Neoptera</taxon>
        <taxon>Endopterygota</taxon>
        <taxon>Lepidoptera</taxon>
        <taxon>Glossata</taxon>
        <taxon>Ditrysia</taxon>
        <taxon>Papilionoidea</taxon>
        <taxon>Pieridae</taxon>
        <taxon>Dismorphiinae</taxon>
        <taxon>Leptidea</taxon>
    </lineage>
</organism>
<dbReference type="EMBL" id="FZQP02002857">
    <property type="protein sequence ID" value="VVC96710.1"/>
    <property type="molecule type" value="Genomic_DNA"/>
</dbReference>
<keyword evidence="3" id="KW-1185">Reference proteome</keyword>
<reference evidence="2 3" key="1">
    <citation type="submission" date="2017-07" db="EMBL/GenBank/DDBJ databases">
        <authorList>
            <person name="Talla V."/>
            <person name="Backstrom N."/>
        </authorList>
    </citation>
    <scope>NUCLEOTIDE SEQUENCE [LARGE SCALE GENOMIC DNA]</scope>
</reference>